<organism evidence="2 3">
    <name type="scientific">Chromobacterium paludis</name>
    <dbReference type="NCBI Taxonomy" id="2605945"/>
    <lineage>
        <taxon>Bacteria</taxon>
        <taxon>Pseudomonadati</taxon>
        <taxon>Pseudomonadota</taxon>
        <taxon>Betaproteobacteria</taxon>
        <taxon>Neisseriales</taxon>
        <taxon>Chromobacteriaceae</taxon>
        <taxon>Chromobacterium</taxon>
    </lineage>
</organism>
<sequence length="311" mass="34363">MQTECQADALPCPHPLARAPRAATETAARLLQTPRSLQGALAAIARRDTRGLALSEAQRLTHFPASLLLTLSWFQGMEGGLVEPAPDGIGGCWRAFASPMVLSGSQSLPRVSWTSSPGRAVSVCFTADVAQALFRLDVAAVHDKVVDARLALGPEWQAMLADLLAAQDDAATLATLERHLAVCWQRVRHGQGAVPSLLRLGRDWVERLGWQARQWAATHSQRQVERRIKTYSGRSLREWQSLVRTEGVFFAARAQYEAGLQPDWAELAQDQGFADQAHLSRASKRITGFAPGAFAKRFIEDESFWLYRLWI</sequence>
<dbReference type="Proteomes" id="UP000322079">
    <property type="component" value="Chromosome"/>
</dbReference>
<dbReference type="AlphaFoldDB" id="A0A5C1DHY8"/>
<evidence type="ECO:0000259" key="1">
    <source>
        <dbReference type="PROSITE" id="PS01124"/>
    </source>
</evidence>
<dbReference type="InterPro" id="IPR018060">
    <property type="entry name" value="HTH_AraC"/>
</dbReference>
<gene>
    <name evidence="2" type="ORF">FYK34_06715</name>
</gene>
<evidence type="ECO:0000313" key="2">
    <source>
        <dbReference type="EMBL" id="QEL55278.1"/>
    </source>
</evidence>
<feature type="domain" description="HTH araC/xylS-type" evidence="1">
    <location>
        <begin position="220"/>
        <end position="297"/>
    </location>
</feature>
<dbReference type="Gene3D" id="1.10.10.60">
    <property type="entry name" value="Homeodomain-like"/>
    <property type="match status" value="1"/>
</dbReference>
<dbReference type="EMBL" id="CP043473">
    <property type="protein sequence ID" value="QEL55278.1"/>
    <property type="molecule type" value="Genomic_DNA"/>
</dbReference>
<accession>A0A5C1DHY8</accession>
<evidence type="ECO:0000313" key="3">
    <source>
        <dbReference type="Proteomes" id="UP000322079"/>
    </source>
</evidence>
<keyword evidence="3" id="KW-1185">Reference proteome</keyword>
<proteinExistence type="predicted"/>
<reference evidence="2 3" key="1">
    <citation type="submission" date="2019-08" db="EMBL/GenBank/DDBJ databases">
        <title>Chromobacterium paludis, a novel bacterium isolated from a Maryland marsh pond.</title>
        <authorList>
            <person name="Blackburn M.B."/>
            <person name="Gundersen-Rindal D.E."/>
        </authorList>
    </citation>
    <scope>NUCLEOTIDE SEQUENCE [LARGE SCALE GENOMIC DNA]</scope>
    <source>
        <strain evidence="3">IIBBL 257-1</strain>
    </source>
</reference>
<name>A0A5C1DHY8_9NEIS</name>
<dbReference type="RefSeq" id="WP_149295644.1">
    <property type="nucleotide sequence ID" value="NZ_CP043473.1"/>
</dbReference>
<dbReference type="GO" id="GO:0003700">
    <property type="term" value="F:DNA-binding transcription factor activity"/>
    <property type="evidence" value="ECO:0007669"/>
    <property type="project" value="InterPro"/>
</dbReference>
<dbReference type="PROSITE" id="PS01124">
    <property type="entry name" value="HTH_ARAC_FAMILY_2"/>
    <property type="match status" value="1"/>
</dbReference>
<protein>
    <submittedName>
        <fullName evidence="2">AraC family transcriptional regulator</fullName>
    </submittedName>
</protein>
<dbReference type="KEGG" id="chrm:FYK34_06715"/>
<dbReference type="GO" id="GO:0043565">
    <property type="term" value="F:sequence-specific DNA binding"/>
    <property type="evidence" value="ECO:0007669"/>
    <property type="project" value="InterPro"/>
</dbReference>